<dbReference type="AlphaFoldDB" id="A0A655WDQ5"/>
<dbReference type="EMBL" id="CWQY01000019">
    <property type="protein sequence ID" value="CSC94869.1"/>
    <property type="molecule type" value="Genomic_DNA"/>
</dbReference>
<name>A0A655WDQ5_VIBCL</name>
<evidence type="ECO:0000313" key="4">
    <source>
        <dbReference type="Proteomes" id="UP000044806"/>
    </source>
</evidence>
<evidence type="ECO:0000313" key="3">
    <source>
        <dbReference type="Proteomes" id="UP000041770"/>
    </source>
</evidence>
<evidence type="ECO:0000313" key="1">
    <source>
        <dbReference type="EMBL" id="CSB06295.1"/>
    </source>
</evidence>
<dbReference type="EMBL" id="CWOW01000021">
    <property type="protein sequence ID" value="CSB06295.1"/>
    <property type="molecule type" value="Genomic_DNA"/>
</dbReference>
<accession>A0A655WDQ5</accession>
<reference evidence="3 4" key="1">
    <citation type="submission" date="2015-07" db="EMBL/GenBank/DDBJ databases">
        <authorList>
            <consortium name="Pathogen Informatics"/>
        </authorList>
    </citation>
    <scope>NUCLEOTIDE SEQUENCE [LARGE SCALE GENOMIC DNA]</scope>
    <source>
        <strain evidence="2 3">A316</strain>
        <strain evidence="1 4">A51</strain>
    </source>
</reference>
<dbReference type="Proteomes" id="UP000044806">
    <property type="component" value="Unassembled WGS sequence"/>
</dbReference>
<evidence type="ECO:0000313" key="2">
    <source>
        <dbReference type="EMBL" id="CSC94869.1"/>
    </source>
</evidence>
<proteinExistence type="predicted"/>
<dbReference type="Proteomes" id="UP000041770">
    <property type="component" value="Unassembled WGS sequence"/>
</dbReference>
<organism evidence="1 4">
    <name type="scientific">Vibrio cholerae</name>
    <dbReference type="NCBI Taxonomy" id="666"/>
    <lineage>
        <taxon>Bacteria</taxon>
        <taxon>Pseudomonadati</taxon>
        <taxon>Pseudomonadota</taxon>
        <taxon>Gammaproteobacteria</taxon>
        <taxon>Vibrionales</taxon>
        <taxon>Vibrionaceae</taxon>
        <taxon>Vibrio</taxon>
    </lineage>
</organism>
<sequence length="87" mass="9547">MLMEMDSLVAYLPLRVVETHRKKTILGNDYVSISACVCTRITIDLDFGAGRGGLLVKSSCESASAAWANLKPNSARFYAVKYRETAT</sequence>
<protein>
    <submittedName>
        <fullName evidence="1">Uncharacterized protein</fullName>
    </submittedName>
</protein>
<gene>
    <name evidence="1" type="ORF">ERS013165_03245</name>
    <name evidence="2" type="ORF">ERS013200_02702</name>
</gene>